<accession>A0A915NH41</accession>
<organism evidence="1 2">
    <name type="scientific">Meloidogyne floridensis</name>
    <dbReference type="NCBI Taxonomy" id="298350"/>
    <lineage>
        <taxon>Eukaryota</taxon>
        <taxon>Metazoa</taxon>
        <taxon>Ecdysozoa</taxon>
        <taxon>Nematoda</taxon>
        <taxon>Chromadorea</taxon>
        <taxon>Rhabditida</taxon>
        <taxon>Tylenchina</taxon>
        <taxon>Tylenchomorpha</taxon>
        <taxon>Tylenchoidea</taxon>
        <taxon>Meloidogynidae</taxon>
        <taxon>Meloidogyninae</taxon>
        <taxon>Meloidogyne</taxon>
    </lineage>
</organism>
<dbReference type="Proteomes" id="UP000887560">
    <property type="component" value="Unplaced"/>
</dbReference>
<evidence type="ECO:0000313" key="1">
    <source>
        <dbReference type="Proteomes" id="UP000887560"/>
    </source>
</evidence>
<keyword evidence="1" id="KW-1185">Reference proteome</keyword>
<dbReference type="AlphaFoldDB" id="A0A915NH41"/>
<evidence type="ECO:0000313" key="2">
    <source>
        <dbReference type="WBParaSite" id="scf7180000418620.g2653"/>
    </source>
</evidence>
<proteinExistence type="predicted"/>
<sequence>MSKNTKIDEDKGIINIPSKNFTNFEKFVKNNGEIKELFFERFYSITDENNGETKLIFVNSHYQVFIQLLVGNIKSYIKMFDQQLIDDNLNKEMELKESETLKNTKHKSGKWVFGEGFYEISQLIYLNKGKESNLEIKLEEYLDNIYKISQKEIKEREMTEAWIVKQVEEWLKNICKKSGNKYGGTFHKLKFYFPVIPSVAL</sequence>
<dbReference type="WBParaSite" id="scf7180000418620.g2653">
    <property type="protein sequence ID" value="scf7180000418620.g2653"/>
    <property type="gene ID" value="scf7180000418620.g2653"/>
</dbReference>
<protein>
    <submittedName>
        <fullName evidence="2">Uncharacterized protein</fullName>
    </submittedName>
</protein>
<reference evidence="2" key="1">
    <citation type="submission" date="2022-11" db="UniProtKB">
        <authorList>
            <consortium name="WormBaseParasite"/>
        </authorList>
    </citation>
    <scope>IDENTIFICATION</scope>
</reference>
<name>A0A915NH41_9BILA</name>